<sequence length="303" mass="32632">MTEIRYRRLLALYPRHFRQEYGDEMLGVLMADPRPGAAQAFDVVRGAIAAHLRLMVTGQSRAARTVAIFGAMLLFAVALRRLMPELRALQLYPEYAQPVEPATWARLAGWGVALVAAYLGWRLLGAVGATVGLAGEIAAPARFYLETPATVLYAYWLIVAAVIVLIAGLVAAGRGGPEPRGLPWVAAAGTLLIAQGSFYPRALSLFGTVLFLAAAVLVAVAVFQQEPEIRARLLCWAAPVIVTVPLVQWGFGGLIKYNMGHPDSLQLISPLQWAVLVLVPLAAFAGVSVLSRRDIPGLTTSRR</sequence>
<feature type="transmembrane region" description="Helical" evidence="1">
    <location>
        <begin position="103"/>
        <end position="121"/>
    </location>
</feature>
<feature type="transmembrane region" description="Helical" evidence="1">
    <location>
        <begin position="62"/>
        <end position="83"/>
    </location>
</feature>
<feature type="transmembrane region" description="Helical" evidence="1">
    <location>
        <begin position="271"/>
        <end position="290"/>
    </location>
</feature>
<keyword evidence="1" id="KW-1133">Transmembrane helix</keyword>
<keyword evidence="1" id="KW-0472">Membrane</keyword>
<name>A0ABS1VLJ5_9ACTN</name>
<comment type="caution">
    <text evidence="2">The sequence shown here is derived from an EMBL/GenBank/DDBJ whole genome shotgun (WGS) entry which is preliminary data.</text>
</comment>
<evidence type="ECO:0000313" key="3">
    <source>
        <dbReference type="Proteomes" id="UP000598996"/>
    </source>
</evidence>
<dbReference type="RefSeq" id="WP_202991569.1">
    <property type="nucleotide sequence ID" value="NZ_JAENHO010000003.1"/>
</dbReference>
<feature type="transmembrane region" description="Helical" evidence="1">
    <location>
        <begin position="151"/>
        <end position="170"/>
    </location>
</feature>
<evidence type="ECO:0008006" key="4">
    <source>
        <dbReference type="Google" id="ProtNLM"/>
    </source>
</evidence>
<feature type="transmembrane region" description="Helical" evidence="1">
    <location>
        <begin position="205"/>
        <end position="224"/>
    </location>
</feature>
<dbReference type="Proteomes" id="UP000598996">
    <property type="component" value="Unassembled WGS sequence"/>
</dbReference>
<keyword evidence="3" id="KW-1185">Reference proteome</keyword>
<dbReference type="EMBL" id="JAENHO010000003">
    <property type="protein sequence ID" value="MBL7255090.1"/>
    <property type="molecule type" value="Genomic_DNA"/>
</dbReference>
<evidence type="ECO:0000256" key="1">
    <source>
        <dbReference type="SAM" id="Phobius"/>
    </source>
</evidence>
<feature type="transmembrane region" description="Helical" evidence="1">
    <location>
        <begin position="233"/>
        <end position="251"/>
    </location>
</feature>
<keyword evidence="1" id="KW-0812">Transmembrane</keyword>
<organism evidence="2 3">
    <name type="scientific">Paractinoplanes lichenicola</name>
    <dbReference type="NCBI Taxonomy" id="2802976"/>
    <lineage>
        <taxon>Bacteria</taxon>
        <taxon>Bacillati</taxon>
        <taxon>Actinomycetota</taxon>
        <taxon>Actinomycetes</taxon>
        <taxon>Micromonosporales</taxon>
        <taxon>Micromonosporaceae</taxon>
        <taxon>Paractinoplanes</taxon>
    </lineage>
</organism>
<protein>
    <recommendedName>
        <fullName evidence="4">ABC transporter permease</fullName>
    </recommendedName>
</protein>
<proteinExistence type="predicted"/>
<accession>A0ABS1VLJ5</accession>
<evidence type="ECO:0000313" key="2">
    <source>
        <dbReference type="EMBL" id="MBL7255090.1"/>
    </source>
</evidence>
<reference evidence="2 3" key="1">
    <citation type="submission" date="2021-01" db="EMBL/GenBank/DDBJ databases">
        <title>Actinoplanes sp. nov. LDG1-01 isolated from lichen.</title>
        <authorList>
            <person name="Saeng-In P."/>
            <person name="Phongsopitanun W."/>
            <person name="Kanchanasin P."/>
            <person name="Yuki M."/>
            <person name="Kudo T."/>
            <person name="Ohkuma M."/>
            <person name="Tanasupawat S."/>
        </authorList>
    </citation>
    <scope>NUCLEOTIDE SEQUENCE [LARGE SCALE GENOMIC DNA]</scope>
    <source>
        <strain evidence="2 3">LDG1-01</strain>
    </source>
</reference>
<gene>
    <name evidence="2" type="ORF">JKJ07_12270</name>
</gene>